<feature type="chain" id="PRO_5039304384" evidence="3">
    <location>
        <begin position="26"/>
        <end position="226"/>
    </location>
</feature>
<evidence type="ECO:0000256" key="3">
    <source>
        <dbReference type="SAM" id="SignalP"/>
    </source>
</evidence>
<evidence type="ECO:0000313" key="6">
    <source>
        <dbReference type="Proteomes" id="UP000807825"/>
    </source>
</evidence>
<dbReference type="PANTHER" id="PTHR30483">
    <property type="entry name" value="LEUCINE-SPECIFIC-BINDING PROTEIN"/>
    <property type="match status" value="1"/>
</dbReference>
<sequence length="226" mass="23926">MKKLGNIFTAICVGVIFLLAGLCQAQTAPYTIGVVVDLTGRQSNLGVGNKRGLDIAIESINAEGGVNGRKLKAIVNDSESDTAKGVISTKRLIEVDKAVVLAGYSSSATALSCIQTIEAGKIPMFASAPADKIWKPTKKWVFNVVPRQKEASIPILLRNLQQRGAKKIAYIYIDTAYGQTGKATLDEVCKEKNITPAIVEKYAPGSTDAGPQITHIKAAGADGLLI</sequence>
<dbReference type="SUPFAM" id="SSF53822">
    <property type="entry name" value="Periplasmic binding protein-like I"/>
    <property type="match status" value="1"/>
</dbReference>
<protein>
    <submittedName>
        <fullName evidence="5">ABC transporter substrate-binding protein</fullName>
    </submittedName>
</protein>
<evidence type="ECO:0000313" key="5">
    <source>
        <dbReference type="EMBL" id="MBI5250590.1"/>
    </source>
</evidence>
<comment type="caution">
    <text evidence="5">The sequence shown here is derived from an EMBL/GenBank/DDBJ whole genome shotgun (WGS) entry which is preliminary data.</text>
</comment>
<dbReference type="InterPro" id="IPR051010">
    <property type="entry name" value="BCAA_transport"/>
</dbReference>
<evidence type="ECO:0000256" key="1">
    <source>
        <dbReference type="ARBA" id="ARBA00010062"/>
    </source>
</evidence>
<evidence type="ECO:0000259" key="4">
    <source>
        <dbReference type="Pfam" id="PF13458"/>
    </source>
</evidence>
<dbReference type="Proteomes" id="UP000807825">
    <property type="component" value="Unassembled WGS sequence"/>
</dbReference>
<dbReference type="InterPro" id="IPR028081">
    <property type="entry name" value="Leu-bd"/>
</dbReference>
<dbReference type="PANTHER" id="PTHR30483:SF38">
    <property type="entry name" value="BLR7848 PROTEIN"/>
    <property type="match status" value="1"/>
</dbReference>
<gene>
    <name evidence="5" type="ORF">HY912_13955</name>
</gene>
<proteinExistence type="inferred from homology"/>
<feature type="domain" description="Leucine-binding protein" evidence="4">
    <location>
        <begin position="29"/>
        <end position="225"/>
    </location>
</feature>
<dbReference type="InterPro" id="IPR028082">
    <property type="entry name" value="Peripla_BP_I"/>
</dbReference>
<name>A0A9D6Z461_9BACT</name>
<evidence type="ECO:0000256" key="2">
    <source>
        <dbReference type="ARBA" id="ARBA00022729"/>
    </source>
</evidence>
<reference evidence="5" key="1">
    <citation type="submission" date="2020-07" db="EMBL/GenBank/DDBJ databases">
        <title>Huge and variable diversity of episymbiotic CPR bacteria and DPANN archaea in groundwater ecosystems.</title>
        <authorList>
            <person name="He C.Y."/>
            <person name="Keren R."/>
            <person name="Whittaker M."/>
            <person name="Farag I.F."/>
            <person name="Doudna J."/>
            <person name="Cate J.H.D."/>
            <person name="Banfield J.F."/>
        </authorList>
    </citation>
    <scope>NUCLEOTIDE SEQUENCE</scope>
    <source>
        <strain evidence="5">NC_groundwater_1664_Pr3_B-0.1um_52_9</strain>
    </source>
</reference>
<keyword evidence="2 3" id="KW-0732">Signal</keyword>
<feature type="signal peptide" evidence="3">
    <location>
        <begin position="1"/>
        <end position="25"/>
    </location>
</feature>
<dbReference type="EMBL" id="JACRDE010000366">
    <property type="protein sequence ID" value="MBI5250590.1"/>
    <property type="molecule type" value="Genomic_DNA"/>
</dbReference>
<organism evidence="5 6">
    <name type="scientific">Desulfomonile tiedjei</name>
    <dbReference type="NCBI Taxonomy" id="2358"/>
    <lineage>
        <taxon>Bacteria</taxon>
        <taxon>Pseudomonadati</taxon>
        <taxon>Thermodesulfobacteriota</taxon>
        <taxon>Desulfomonilia</taxon>
        <taxon>Desulfomonilales</taxon>
        <taxon>Desulfomonilaceae</taxon>
        <taxon>Desulfomonile</taxon>
    </lineage>
</organism>
<comment type="similarity">
    <text evidence="1">Belongs to the leucine-binding protein family.</text>
</comment>
<feature type="non-terminal residue" evidence="5">
    <location>
        <position position="226"/>
    </location>
</feature>
<dbReference type="Gene3D" id="3.40.50.2300">
    <property type="match status" value="2"/>
</dbReference>
<dbReference type="Pfam" id="PF13458">
    <property type="entry name" value="Peripla_BP_6"/>
    <property type="match status" value="1"/>
</dbReference>
<dbReference type="AlphaFoldDB" id="A0A9D6Z461"/>
<accession>A0A9D6Z461</accession>